<accession>A0AAN9SWE7</accession>
<sequence length="92" mass="10419">MEDRWTEPLKEACLKTRGAILETRGARIKPGRQDSLRRVSLRRVRNEGHMPAGRFSACQARVEIIRPLETRLGSMAQMQPLEMGRGSGWAAM</sequence>
<evidence type="ECO:0000313" key="2">
    <source>
        <dbReference type="Proteomes" id="UP001386955"/>
    </source>
</evidence>
<organism evidence="1 2">
    <name type="scientific">Psophocarpus tetragonolobus</name>
    <name type="common">Winged bean</name>
    <name type="synonym">Dolichos tetragonolobus</name>
    <dbReference type="NCBI Taxonomy" id="3891"/>
    <lineage>
        <taxon>Eukaryota</taxon>
        <taxon>Viridiplantae</taxon>
        <taxon>Streptophyta</taxon>
        <taxon>Embryophyta</taxon>
        <taxon>Tracheophyta</taxon>
        <taxon>Spermatophyta</taxon>
        <taxon>Magnoliopsida</taxon>
        <taxon>eudicotyledons</taxon>
        <taxon>Gunneridae</taxon>
        <taxon>Pentapetalae</taxon>
        <taxon>rosids</taxon>
        <taxon>fabids</taxon>
        <taxon>Fabales</taxon>
        <taxon>Fabaceae</taxon>
        <taxon>Papilionoideae</taxon>
        <taxon>50 kb inversion clade</taxon>
        <taxon>NPAAA clade</taxon>
        <taxon>indigoferoid/millettioid clade</taxon>
        <taxon>Phaseoleae</taxon>
        <taxon>Psophocarpus</taxon>
    </lineage>
</organism>
<dbReference type="Proteomes" id="UP001386955">
    <property type="component" value="Unassembled WGS sequence"/>
</dbReference>
<dbReference type="AlphaFoldDB" id="A0AAN9SWE7"/>
<evidence type="ECO:0000313" key="1">
    <source>
        <dbReference type="EMBL" id="KAK7405980.1"/>
    </source>
</evidence>
<dbReference type="EMBL" id="JAYMYS010000002">
    <property type="protein sequence ID" value="KAK7405980.1"/>
    <property type="molecule type" value="Genomic_DNA"/>
</dbReference>
<comment type="caution">
    <text evidence="1">The sequence shown here is derived from an EMBL/GenBank/DDBJ whole genome shotgun (WGS) entry which is preliminary data.</text>
</comment>
<proteinExistence type="predicted"/>
<keyword evidence="2" id="KW-1185">Reference proteome</keyword>
<gene>
    <name evidence="1" type="ORF">VNO78_07592</name>
</gene>
<reference evidence="1 2" key="1">
    <citation type="submission" date="2024-01" db="EMBL/GenBank/DDBJ databases">
        <title>The genomes of 5 underutilized Papilionoideae crops provide insights into root nodulation and disease resistanc.</title>
        <authorList>
            <person name="Jiang F."/>
        </authorList>
    </citation>
    <scope>NUCLEOTIDE SEQUENCE [LARGE SCALE GENOMIC DNA]</scope>
    <source>
        <strain evidence="1">DUOXIRENSHENG_FW03</strain>
        <tissue evidence="1">Leaves</tissue>
    </source>
</reference>
<protein>
    <submittedName>
        <fullName evidence="1">Uncharacterized protein</fullName>
    </submittedName>
</protein>
<name>A0AAN9SWE7_PSOTE</name>